<evidence type="ECO:0000256" key="1">
    <source>
        <dbReference type="ARBA" id="ARBA00006817"/>
    </source>
</evidence>
<feature type="domain" description="Activator of Hsp90 ATPase homologue 1/2-like C-terminal" evidence="2">
    <location>
        <begin position="20"/>
        <end position="132"/>
    </location>
</feature>
<protein>
    <submittedName>
        <fullName evidence="3">SRPBCC domain-containing protein</fullName>
    </submittedName>
</protein>
<comment type="caution">
    <text evidence="3">The sequence shown here is derived from an EMBL/GenBank/DDBJ whole genome shotgun (WGS) entry which is preliminary data.</text>
</comment>
<dbReference type="SUPFAM" id="SSF55961">
    <property type="entry name" value="Bet v1-like"/>
    <property type="match status" value="1"/>
</dbReference>
<accession>A0ABV8M2Q5</accession>
<evidence type="ECO:0000313" key="3">
    <source>
        <dbReference type="EMBL" id="MFC4136887.1"/>
    </source>
</evidence>
<reference evidence="4" key="1">
    <citation type="journal article" date="2019" name="Int. J. Syst. Evol. Microbiol.">
        <title>The Global Catalogue of Microorganisms (GCM) 10K type strain sequencing project: providing services to taxonomists for standard genome sequencing and annotation.</title>
        <authorList>
            <consortium name="The Broad Institute Genomics Platform"/>
            <consortium name="The Broad Institute Genome Sequencing Center for Infectious Disease"/>
            <person name="Wu L."/>
            <person name="Ma J."/>
        </authorList>
    </citation>
    <scope>NUCLEOTIDE SEQUENCE [LARGE SCALE GENOMIC DNA]</scope>
    <source>
        <strain evidence="4">CGMCC 4.7289</strain>
    </source>
</reference>
<dbReference type="RefSeq" id="WP_253762052.1">
    <property type="nucleotide sequence ID" value="NZ_JAMZDZ010000001.1"/>
</dbReference>
<sequence>MDYLHTAVELPGVTPVEALRAFTDATMLSGWWRGQLTFEPHRGGRYRVDFSQLGSALTGRVVEYDPARRLVFTWQWDGTGHVYQVTVTPAEVEGGTSLQITHGPYADSAQDAEDRDSHEQGWSYFLPRLAEMIRPHR</sequence>
<evidence type="ECO:0000259" key="2">
    <source>
        <dbReference type="Pfam" id="PF08327"/>
    </source>
</evidence>
<proteinExistence type="inferred from homology"/>
<dbReference type="InterPro" id="IPR013538">
    <property type="entry name" value="ASHA1/2-like_C"/>
</dbReference>
<dbReference type="EMBL" id="JBHSAY010000035">
    <property type="protein sequence ID" value="MFC4136887.1"/>
    <property type="molecule type" value="Genomic_DNA"/>
</dbReference>
<dbReference type="CDD" id="cd07814">
    <property type="entry name" value="SRPBCC_CalC_Aha1-like"/>
    <property type="match status" value="1"/>
</dbReference>
<gene>
    <name evidence="3" type="ORF">ACFOZ4_40315</name>
</gene>
<name>A0ABV8M2Q5_9ACTN</name>
<dbReference type="Pfam" id="PF08327">
    <property type="entry name" value="AHSA1"/>
    <property type="match status" value="1"/>
</dbReference>
<keyword evidence="4" id="KW-1185">Reference proteome</keyword>
<dbReference type="Gene3D" id="3.30.530.20">
    <property type="match status" value="1"/>
</dbReference>
<dbReference type="InterPro" id="IPR023393">
    <property type="entry name" value="START-like_dom_sf"/>
</dbReference>
<organism evidence="3 4">
    <name type="scientific">Hamadaea flava</name>
    <dbReference type="NCBI Taxonomy" id="1742688"/>
    <lineage>
        <taxon>Bacteria</taxon>
        <taxon>Bacillati</taxon>
        <taxon>Actinomycetota</taxon>
        <taxon>Actinomycetes</taxon>
        <taxon>Micromonosporales</taxon>
        <taxon>Micromonosporaceae</taxon>
        <taxon>Hamadaea</taxon>
    </lineage>
</organism>
<comment type="similarity">
    <text evidence="1">Belongs to the AHA1 family.</text>
</comment>
<dbReference type="Proteomes" id="UP001595816">
    <property type="component" value="Unassembled WGS sequence"/>
</dbReference>
<evidence type="ECO:0000313" key="4">
    <source>
        <dbReference type="Proteomes" id="UP001595816"/>
    </source>
</evidence>